<evidence type="ECO:0000256" key="12">
    <source>
        <dbReference type="RuleBase" id="RU361134"/>
    </source>
</evidence>
<dbReference type="SUPFAM" id="SSF51445">
    <property type="entry name" value="(Trans)glycosidases"/>
    <property type="match status" value="1"/>
</dbReference>
<dbReference type="PRINTS" id="PR00110">
    <property type="entry name" value="ALPHAAMYLASE"/>
</dbReference>
<feature type="domain" description="Alpha-amylase C-terminal" evidence="14">
    <location>
        <begin position="393"/>
        <end position="479"/>
    </location>
</feature>
<evidence type="ECO:0000256" key="2">
    <source>
        <dbReference type="ARBA" id="ARBA00001913"/>
    </source>
</evidence>
<keyword evidence="7 12" id="KW-0378">Hydrolase</keyword>
<reference evidence="16 17" key="1">
    <citation type="submission" date="2011-11" db="EMBL/GenBank/DDBJ databases">
        <title>The Noncontiguous Finished sequence of Saccharomonospora cyanea NA-134.</title>
        <authorList>
            <consortium name="US DOE Joint Genome Institute"/>
            <person name="Lucas S."/>
            <person name="Han J."/>
            <person name="Lapidus A."/>
            <person name="Cheng J.-F."/>
            <person name="Goodwin L."/>
            <person name="Pitluck S."/>
            <person name="Peters L."/>
            <person name="Ovchinnikova G."/>
            <person name="Lu M."/>
            <person name="Detter J.C."/>
            <person name="Han C."/>
            <person name="Tapia R."/>
            <person name="Land M."/>
            <person name="Hauser L."/>
            <person name="Kyrpides N."/>
            <person name="Ivanova N."/>
            <person name="Pagani I."/>
            <person name="Brambilla E.-M."/>
            <person name="Klenk H.-P."/>
            <person name="Woyke T."/>
        </authorList>
    </citation>
    <scope>NUCLEOTIDE SEQUENCE [LARGE SCALE GENOMIC DNA]</scope>
    <source>
        <strain evidence="16 17">NA-134</strain>
    </source>
</reference>
<dbReference type="GO" id="GO:0004556">
    <property type="term" value="F:alpha-amylase activity"/>
    <property type="evidence" value="ECO:0007669"/>
    <property type="project" value="UniProtKB-UniRule"/>
</dbReference>
<keyword evidence="8" id="KW-0106">Calcium</keyword>
<dbReference type="RefSeq" id="WP_005453492.1">
    <property type="nucleotide sequence ID" value="NZ_CM001440.1"/>
</dbReference>
<evidence type="ECO:0000256" key="13">
    <source>
        <dbReference type="SAM" id="SignalP"/>
    </source>
</evidence>
<dbReference type="CDD" id="cd11317">
    <property type="entry name" value="AmyAc_bac_euk_AmyA"/>
    <property type="match status" value="1"/>
</dbReference>
<keyword evidence="13" id="KW-0732">Signal</keyword>
<dbReference type="EC" id="3.2.1.1" evidence="4 12"/>
<dbReference type="InterPro" id="IPR006046">
    <property type="entry name" value="Alpha_amylase"/>
</dbReference>
<evidence type="ECO:0000256" key="8">
    <source>
        <dbReference type="ARBA" id="ARBA00022837"/>
    </source>
</evidence>
<comment type="cofactor">
    <cofactor evidence="2">
        <name>Ca(2+)</name>
        <dbReference type="ChEBI" id="CHEBI:29108"/>
    </cofactor>
</comment>
<evidence type="ECO:0000259" key="14">
    <source>
        <dbReference type="SMART" id="SM00632"/>
    </source>
</evidence>
<evidence type="ECO:0000313" key="16">
    <source>
        <dbReference type="EMBL" id="EHR59557.1"/>
    </source>
</evidence>
<dbReference type="SUPFAM" id="SSF51011">
    <property type="entry name" value="Glycosyl hydrolase domain"/>
    <property type="match status" value="1"/>
</dbReference>
<dbReference type="InterPro" id="IPR031319">
    <property type="entry name" value="A-amylase_C"/>
</dbReference>
<name>H5XHV1_9PSEU</name>
<feature type="signal peptide" evidence="13">
    <location>
        <begin position="1"/>
        <end position="28"/>
    </location>
</feature>
<dbReference type="Proteomes" id="UP000002791">
    <property type="component" value="Chromosome"/>
</dbReference>
<protein>
    <recommendedName>
        <fullName evidence="5 12">Alpha-amylase</fullName>
        <ecNumber evidence="4 12">3.2.1.1</ecNumber>
    </recommendedName>
</protein>
<evidence type="ECO:0000256" key="6">
    <source>
        <dbReference type="ARBA" id="ARBA00022723"/>
    </source>
</evidence>
<dbReference type="InterPro" id="IPR013780">
    <property type="entry name" value="Glyco_hydro_b"/>
</dbReference>
<dbReference type="InterPro" id="IPR017853">
    <property type="entry name" value="GH"/>
</dbReference>
<evidence type="ECO:0000259" key="15">
    <source>
        <dbReference type="SMART" id="SM00642"/>
    </source>
</evidence>
<keyword evidence="17" id="KW-1185">Reference proteome</keyword>
<comment type="similarity">
    <text evidence="3 11">Belongs to the glycosyl hydrolase 13 family.</text>
</comment>
<evidence type="ECO:0000256" key="5">
    <source>
        <dbReference type="ARBA" id="ARBA00017303"/>
    </source>
</evidence>
<sequence>MFQRVFGAVVLVAALLTAPLAATPPADAAPPGERDVIATLFQWNWNSVATACRDQLGPDGYGAVQVSPPAEHVVLRDQGHPWWQDYQPVSYRIDSTRRGTRAEFADMVRTCHDAGVKVYVDAVVNHMTGQEECGTGSAGSRYCHYSYPEAGYGHGDFHHCGRNGNDDIVNYRDRYEVQNCELVNLADLDTGSEYVRDRIGAYLNDLLSLGVDGFRVDAAKHMPATDVAALVSRLDRPAYVYQEVLYGEGEPITPEEYLGNGDVYDQRYARDLAKIFNSEKLAYLRDFGTAVPSEQVIVFVDNHDSQRGGETMTYRDGARYSLANAFMLAWPVGTPKVMSSYTFSDYDAGPPSDAAGNTTDAACGSAAWQCEHDWQPIRNMVAFHNEVRGEPVVRWWDNGNDTIAFGRGDKGYVVVNDESSAVTGRSFHTALPEGTYCDVLHGDVVDGGCTGPSYLVNADGWFRADIGAHDGLALHAGARVG</sequence>
<evidence type="ECO:0000256" key="10">
    <source>
        <dbReference type="ARBA" id="ARBA00023295"/>
    </source>
</evidence>
<comment type="catalytic activity">
    <reaction evidence="1 12">
        <text>Endohydrolysis of (1-&gt;4)-alpha-D-glucosidic linkages in polysaccharides containing three or more (1-&gt;4)-alpha-linked D-glucose units.</text>
        <dbReference type="EC" id="3.2.1.1"/>
    </reaction>
</comment>
<proteinExistence type="inferred from homology"/>
<dbReference type="Pfam" id="PF00128">
    <property type="entry name" value="Alpha-amylase"/>
    <property type="match status" value="1"/>
</dbReference>
<feature type="domain" description="Glycosyl hydrolase family 13 catalytic" evidence="15">
    <location>
        <begin position="35"/>
        <end position="384"/>
    </location>
</feature>
<dbReference type="STRING" id="882082.SaccyDRAFT_0629"/>
<dbReference type="PANTHER" id="PTHR43447">
    <property type="entry name" value="ALPHA-AMYLASE"/>
    <property type="match status" value="1"/>
</dbReference>
<dbReference type="SMART" id="SM00642">
    <property type="entry name" value="Aamy"/>
    <property type="match status" value="1"/>
</dbReference>
<evidence type="ECO:0000313" key="17">
    <source>
        <dbReference type="Proteomes" id="UP000002791"/>
    </source>
</evidence>
<dbReference type="SMART" id="SM00632">
    <property type="entry name" value="Aamy_C"/>
    <property type="match status" value="1"/>
</dbReference>
<dbReference type="Pfam" id="PF02806">
    <property type="entry name" value="Alpha-amylase_C"/>
    <property type="match status" value="1"/>
</dbReference>
<dbReference type="Gene3D" id="2.60.40.1180">
    <property type="entry name" value="Golgi alpha-mannosidase II"/>
    <property type="match status" value="1"/>
</dbReference>
<gene>
    <name evidence="16" type="ORF">SaccyDRAFT_0629</name>
</gene>
<dbReference type="AlphaFoldDB" id="H5XHV1"/>
<evidence type="ECO:0000256" key="3">
    <source>
        <dbReference type="ARBA" id="ARBA00008061"/>
    </source>
</evidence>
<evidence type="ECO:0000256" key="4">
    <source>
        <dbReference type="ARBA" id="ARBA00012595"/>
    </source>
</evidence>
<dbReference type="InterPro" id="IPR006047">
    <property type="entry name" value="GH13_cat_dom"/>
</dbReference>
<keyword evidence="6" id="KW-0479">Metal-binding</keyword>
<dbReference type="OrthoDB" id="9805159at2"/>
<dbReference type="EMBL" id="CM001440">
    <property type="protein sequence ID" value="EHR59557.1"/>
    <property type="molecule type" value="Genomic_DNA"/>
</dbReference>
<feature type="chain" id="PRO_5003600465" description="Alpha-amylase" evidence="13">
    <location>
        <begin position="29"/>
        <end position="481"/>
    </location>
</feature>
<dbReference type="GO" id="GO:0005975">
    <property type="term" value="P:carbohydrate metabolic process"/>
    <property type="evidence" value="ECO:0007669"/>
    <property type="project" value="InterPro"/>
</dbReference>
<evidence type="ECO:0000256" key="7">
    <source>
        <dbReference type="ARBA" id="ARBA00022801"/>
    </source>
</evidence>
<dbReference type="Gene3D" id="3.20.20.80">
    <property type="entry name" value="Glycosidases"/>
    <property type="match status" value="1"/>
</dbReference>
<dbReference type="GO" id="GO:0046872">
    <property type="term" value="F:metal ion binding"/>
    <property type="evidence" value="ECO:0007669"/>
    <property type="project" value="UniProtKB-KW"/>
</dbReference>
<evidence type="ECO:0000256" key="9">
    <source>
        <dbReference type="ARBA" id="ARBA00023277"/>
    </source>
</evidence>
<evidence type="ECO:0000256" key="11">
    <source>
        <dbReference type="RuleBase" id="RU003615"/>
    </source>
</evidence>
<accession>H5XHV1</accession>
<keyword evidence="9 12" id="KW-0119">Carbohydrate metabolism</keyword>
<organism evidence="16 17">
    <name type="scientific">Saccharomonospora cyanea NA-134</name>
    <dbReference type="NCBI Taxonomy" id="882082"/>
    <lineage>
        <taxon>Bacteria</taxon>
        <taxon>Bacillati</taxon>
        <taxon>Actinomycetota</taxon>
        <taxon>Actinomycetes</taxon>
        <taxon>Pseudonocardiales</taxon>
        <taxon>Pseudonocardiaceae</taxon>
        <taxon>Saccharomonospora</taxon>
    </lineage>
</organism>
<keyword evidence="10 12" id="KW-0326">Glycosidase</keyword>
<dbReference type="eggNOG" id="COG0366">
    <property type="taxonomic scope" value="Bacteria"/>
</dbReference>
<dbReference type="InterPro" id="IPR006048">
    <property type="entry name" value="A-amylase/branching_C"/>
</dbReference>
<evidence type="ECO:0000256" key="1">
    <source>
        <dbReference type="ARBA" id="ARBA00000548"/>
    </source>
</evidence>
<dbReference type="HOGENOM" id="CLU_013336_0_0_11"/>